<name>A0A9Q0R0T6_9MAGN</name>
<dbReference type="Proteomes" id="UP001141806">
    <property type="component" value="Unassembled WGS sequence"/>
</dbReference>
<evidence type="ECO:0000313" key="2">
    <source>
        <dbReference type="EMBL" id="KAJ4978720.1"/>
    </source>
</evidence>
<dbReference type="AlphaFoldDB" id="A0A9Q0R0T6"/>
<comment type="caution">
    <text evidence="2">The sequence shown here is derived from an EMBL/GenBank/DDBJ whole genome shotgun (WGS) entry which is preliminary data.</text>
</comment>
<gene>
    <name evidence="2" type="ORF">NE237_009500</name>
</gene>
<dbReference type="Pfam" id="PF03140">
    <property type="entry name" value="DUF247"/>
    <property type="match status" value="2"/>
</dbReference>
<evidence type="ECO:0000256" key="1">
    <source>
        <dbReference type="SAM" id="Phobius"/>
    </source>
</evidence>
<dbReference type="PANTHER" id="PTHR31549:SF149">
    <property type="entry name" value="ISOPRENOID SYNTHASE DOMAIN-CONTAINING PROTEIN"/>
    <property type="match status" value="1"/>
</dbReference>
<accession>A0A9Q0R0T6</accession>
<dbReference type="OrthoDB" id="1849062at2759"/>
<dbReference type="InterPro" id="IPR004158">
    <property type="entry name" value="DUF247_pln"/>
</dbReference>
<evidence type="ECO:0000313" key="3">
    <source>
        <dbReference type="Proteomes" id="UP001141806"/>
    </source>
</evidence>
<dbReference type="PANTHER" id="PTHR31549">
    <property type="entry name" value="PROTEIN, PUTATIVE (DUF247)-RELATED-RELATED"/>
    <property type="match status" value="1"/>
</dbReference>
<dbReference type="EMBL" id="JAMYWD010000002">
    <property type="protein sequence ID" value="KAJ4978720.1"/>
    <property type="molecule type" value="Genomic_DNA"/>
</dbReference>
<keyword evidence="1" id="KW-0812">Transmembrane</keyword>
<proteinExistence type="predicted"/>
<feature type="transmembrane region" description="Helical" evidence="1">
    <location>
        <begin position="339"/>
        <end position="362"/>
    </location>
</feature>
<keyword evidence="1" id="KW-0472">Membrane</keyword>
<sequence length="384" mass="44332">MVNEFERMTNVNIVEISNSEPEWMLPILTQSAQQEKLESQRKPGINKVLEILRDINIQNLLIPWWSHLVLITMATQNLLCFRKGRPPRILQIRQGCPGLREYYDEESTNRFSDEEFTRMIFLDGCLLLYSTDRIAKDKPTEDTKIKNNQMAFISRDILLLENQLHFVVLRALMSLNIPGDEGEELVHKVIEKQTTSGSHHSSENQDQDQPLHILHLLWKELVGTEPHFKIQRFQGNLILPAIFVDDITRSMLLNLLAYEACPDFPNDYAVTSYICFMDALIDHSKDVKELRSKGILLNLLGSDEKVADLFNDLATNLVPNPNEYFEMTEMLETHIRSPWTAVGFFVAMVIILLTFVQFFSIFPRGDGAKKSPSRSPTRKIPWND</sequence>
<organism evidence="2 3">
    <name type="scientific">Protea cynaroides</name>
    <dbReference type="NCBI Taxonomy" id="273540"/>
    <lineage>
        <taxon>Eukaryota</taxon>
        <taxon>Viridiplantae</taxon>
        <taxon>Streptophyta</taxon>
        <taxon>Embryophyta</taxon>
        <taxon>Tracheophyta</taxon>
        <taxon>Spermatophyta</taxon>
        <taxon>Magnoliopsida</taxon>
        <taxon>Proteales</taxon>
        <taxon>Proteaceae</taxon>
        <taxon>Protea</taxon>
    </lineage>
</organism>
<keyword evidence="3" id="KW-1185">Reference proteome</keyword>
<reference evidence="2" key="1">
    <citation type="journal article" date="2023" name="Plant J.">
        <title>The genome of the king protea, Protea cynaroides.</title>
        <authorList>
            <person name="Chang J."/>
            <person name="Duong T.A."/>
            <person name="Schoeman C."/>
            <person name="Ma X."/>
            <person name="Roodt D."/>
            <person name="Barker N."/>
            <person name="Li Z."/>
            <person name="Van de Peer Y."/>
            <person name="Mizrachi E."/>
        </authorList>
    </citation>
    <scope>NUCLEOTIDE SEQUENCE</scope>
    <source>
        <tissue evidence="2">Young leaves</tissue>
    </source>
</reference>
<keyword evidence="1" id="KW-1133">Transmembrane helix</keyword>
<protein>
    <submittedName>
        <fullName evidence="2">Uncharacterized protein</fullName>
    </submittedName>
</protein>